<reference evidence="1 2" key="1">
    <citation type="submission" date="2018-11" db="EMBL/GenBank/DDBJ databases">
        <authorList>
            <consortium name="Pathogen Informatics"/>
        </authorList>
    </citation>
    <scope>NUCLEOTIDE SEQUENCE [LARGE SCALE GENOMIC DNA]</scope>
</reference>
<dbReference type="GO" id="GO:0003735">
    <property type="term" value="F:structural constituent of ribosome"/>
    <property type="evidence" value="ECO:0007669"/>
    <property type="project" value="TreeGrafter"/>
</dbReference>
<sequence>MLRRLAFPPSLVKCRSQLLSSVPSTSKKESSELNKTVVGGVAHVTSLNILTQERREFTVPDLAISGLRSALLSCDRSPKQLQHEADQLDDILSQRRFPAPPSIVKQARNKIKDMLKKQQIDEGIEDLDARINYKLRNEVDKILKKAHFNWKPLDIETREAAAAYALSRLAPNYAEIARVLDEFDGEDFAPSTVLDYGSGIGAG</sequence>
<name>A0A3P7I1F3_STRVU</name>
<evidence type="ECO:0000313" key="1">
    <source>
        <dbReference type="EMBL" id="VDM66440.1"/>
    </source>
</evidence>
<dbReference type="PANTHER" id="PTHR13184">
    <property type="entry name" value="37S RIBOSOMAL PROTEIN S22"/>
    <property type="match status" value="1"/>
</dbReference>
<gene>
    <name evidence="1" type="ORF">SVUK_LOCUS1438</name>
</gene>
<proteinExistence type="predicted"/>
<evidence type="ECO:0000313" key="2">
    <source>
        <dbReference type="Proteomes" id="UP000270094"/>
    </source>
</evidence>
<dbReference type="InterPro" id="IPR052571">
    <property type="entry name" value="Mt_RNA_Methyltransferase"/>
</dbReference>
<dbReference type="AlphaFoldDB" id="A0A3P7I1F3"/>
<dbReference type="Proteomes" id="UP000270094">
    <property type="component" value="Unassembled WGS sequence"/>
</dbReference>
<dbReference type="OrthoDB" id="421327at2759"/>
<protein>
    <submittedName>
        <fullName evidence="1">Uncharacterized protein</fullName>
    </submittedName>
</protein>
<keyword evidence="2" id="KW-1185">Reference proteome</keyword>
<dbReference type="EMBL" id="UYYB01002815">
    <property type="protein sequence ID" value="VDM66440.1"/>
    <property type="molecule type" value="Genomic_DNA"/>
</dbReference>
<organism evidence="1 2">
    <name type="scientific">Strongylus vulgaris</name>
    <name type="common">Blood worm</name>
    <dbReference type="NCBI Taxonomy" id="40348"/>
    <lineage>
        <taxon>Eukaryota</taxon>
        <taxon>Metazoa</taxon>
        <taxon>Ecdysozoa</taxon>
        <taxon>Nematoda</taxon>
        <taxon>Chromadorea</taxon>
        <taxon>Rhabditida</taxon>
        <taxon>Rhabditina</taxon>
        <taxon>Rhabditomorpha</taxon>
        <taxon>Strongyloidea</taxon>
        <taxon>Strongylidae</taxon>
        <taxon>Strongylus</taxon>
    </lineage>
</organism>
<dbReference type="GO" id="GO:0005763">
    <property type="term" value="C:mitochondrial small ribosomal subunit"/>
    <property type="evidence" value="ECO:0007669"/>
    <property type="project" value="TreeGrafter"/>
</dbReference>
<dbReference type="PANTHER" id="PTHR13184:SF5">
    <property type="entry name" value="METHYLTRANSFERASE-LIKE PROTEIN 17, MITOCHONDRIAL"/>
    <property type="match status" value="1"/>
</dbReference>
<accession>A0A3P7I1F3</accession>